<dbReference type="CDD" id="cd09727">
    <property type="entry name" value="Cas6_I-E"/>
    <property type="match status" value="1"/>
</dbReference>
<protein>
    <submittedName>
        <fullName evidence="1">Type I-E CRISPR-associated protein Cas6/Cse3/CasE</fullName>
    </submittedName>
</protein>
<dbReference type="EMBL" id="JAJAUY010000050">
    <property type="protein sequence ID" value="MCB5180670.1"/>
    <property type="molecule type" value="Genomic_DNA"/>
</dbReference>
<keyword evidence="2" id="KW-1185">Reference proteome</keyword>
<name>A0ABS8B7T4_9ACTN</name>
<dbReference type="SUPFAM" id="SSF117987">
    <property type="entry name" value="CRISPR-associated protein"/>
    <property type="match status" value="2"/>
</dbReference>
<reference evidence="1 2" key="1">
    <citation type="submission" date="2021-10" db="EMBL/GenBank/DDBJ databases">
        <title>Streptomyces sp. strain SMC 277, a novel streptomycete isolated from soil.</title>
        <authorList>
            <person name="Chanama M."/>
        </authorList>
    </citation>
    <scope>NUCLEOTIDE SEQUENCE [LARGE SCALE GENOMIC DNA]</scope>
    <source>
        <strain evidence="1 2">SMC 277</strain>
    </source>
</reference>
<dbReference type="Pfam" id="PF08798">
    <property type="entry name" value="CRISPR_assoc"/>
    <property type="match status" value="1"/>
</dbReference>
<sequence length="220" mass="24243">MTLYLTRIIPDPRSRDARRDARSAVDLHRRLMSLFPDGAGPDPRARFHVLHRTDDTPTGPHVLLQSTHQPDLSRLPDAYGTVATRSLDVLLDALRPGLTVRYRCVASPVRKPGATTRAAYHLPAVVALSGTAADEWWLRQADTAGLKIINLHSQPLDAARGTRTPRGTTEQQRVRHTRTRFEGTAAVIDAHQLRTRIMEGIGRGKAYGCGLLSIAPTRGD</sequence>
<evidence type="ECO:0000313" key="1">
    <source>
        <dbReference type="EMBL" id="MCB5180670.1"/>
    </source>
</evidence>
<organism evidence="1 2">
    <name type="scientific">Streptomyces antimicrobicus</name>
    <dbReference type="NCBI Taxonomy" id="2883108"/>
    <lineage>
        <taxon>Bacteria</taxon>
        <taxon>Bacillati</taxon>
        <taxon>Actinomycetota</taxon>
        <taxon>Actinomycetes</taxon>
        <taxon>Kitasatosporales</taxon>
        <taxon>Streptomycetaceae</taxon>
        <taxon>Streptomyces</taxon>
    </lineage>
</organism>
<gene>
    <name evidence="1" type="primary">cas6e</name>
    <name evidence="1" type="ORF">LG632_14915</name>
</gene>
<dbReference type="NCBIfam" id="TIGR01907">
    <property type="entry name" value="casE_Cse3"/>
    <property type="match status" value="1"/>
</dbReference>
<proteinExistence type="predicted"/>
<evidence type="ECO:0000313" key="2">
    <source>
        <dbReference type="Proteomes" id="UP001199054"/>
    </source>
</evidence>
<dbReference type="Proteomes" id="UP001199054">
    <property type="component" value="Unassembled WGS sequence"/>
</dbReference>
<dbReference type="InterPro" id="IPR010179">
    <property type="entry name" value="CRISPR-assoc_prot_Cse3"/>
</dbReference>
<comment type="caution">
    <text evidence="1">The sequence shown here is derived from an EMBL/GenBank/DDBJ whole genome shotgun (WGS) entry which is preliminary data.</text>
</comment>
<accession>A0ABS8B7T4</accession>
<dbReference type="Gene3D" id="3.30.70.1210">
    <property type="entry name" value="Crispr-associated protein, domain 2"/>
    <property type="match status" value="1"/>
</dbReference>
<dbReference type="RefSeq" id="WP_226727541.1">
    <property type="nucleotide sequence ID" value="NZ_JAJAUY010000050.1"/>
</dbReference>
<dbReference type="Gene3D" id="3.30.70.1200">
    <property type="entry name" value="Crispr-associated protein, domain 1"/>
    <property type="match status" value="1"/>
</dbReference>
<dbReference type="SMART" id="SM01101">
    <property type="entry name" value="CRISPR_assoc"/>
    <property type="match status" value="1"/>
</dbReference>